<keyword evidence="2" id="KW-0808">Transferase</keyword>
<keyword evidence="2" id="KW-0418">Kinase</keyword>
<dbReference type="InterPro" id="IPR050187">
    <property type="entry name" value="Lipid_Phosphate_FormReg"/>
</dbReference>
<name>A0AAU7LVP4_9BURK</name>
<dbReference type="GO" id="GO:0016301">
    <property type="term" value="F:kinase activity"/>
    <property type="evidence" value="ECO:0007669"/>
    <property type="project" value="UniProtKB-KW"/>
</dbReference>
<dbReference type="Gene3D" id="2.60.200.40">
    <property type="match status" value="1"/>
</dbReference>
<dbReference type="PANTHER" id="PTHR12358">
    <property type="entry name" value="SPHINGOSINE KINASE"/>
    <property type="match status" value="1"/>
</dbReference>
<feature type="domain" description="DAGKc" evidence="1">
    <location>
        <begin position="12"/>
        <end position="145"/>
    </location>
</feature>
<dbReference type="Pfam" id="PF00781">
    <property type="entry name" value="DAGK_cat"/>
    <property type="match status" value="1"/>
</dbReference>
<organism evidence="2">
    <name type="scientific">Polaromonas hydrogenivorans</name>
    <dbReference type="NCBI Taxonomy" id="335476"/>
    <lineage>
        <taxon>Bacteria</taxon>
        <taxon>Pseudomonadati</taxon>
        <taxon>Pseudomonadota</taxon>
        <taxon>Betaproteobacteria</taxon>
        <taxon>Burkholderiales</taxon>
        <taxon>Comamonadaceae</taxon>
        <taxon>Polaromonas</taxon>
    </lineage>
</organism>
<dbReference type="RefSeq" id="WP_349281103.1">
    <property type="nucleotide sequence ID" value="NZ_CBCSCU010000004.1"/>
</dbReference>
<dbReference type="PANTHER" id="PTHR12358:SF54">
    <property type="entry name" value="SPHINGOSINE KINASE RELATED PROTEIN"/>
    <property type="match status" value="1"/>
</dbReference>
<dbReference type="InterPro" id="IPR016064">
    <property type="entry name" value="NAD/diacylglycerol_kinase_sf"/>
</dbReference>
<sequence>MTDIPEFASQAARHGPFFIVFNGGSGSRDAGEEQQTISRVLHEGGRDFEFLQCEASESMDILARRAVDLARARRGVVVAAGGDGTINAVANAVLGSGCPFGVLPQGTFNYFGRDNAISQDSGKAAQVLLGGLVAPVQAGKVNGRLFLVNASVGLYPQILEDREAWKKQFGRSRFVAFLSGMATLLQSRRQLQLRIESAGQAASLRTPTLFVGNNRLQLTRAGIDEQHAESVAQGQLAAVAVRPIGTLALFGLLLRGLLGRLGDADNIRSFSFKRLTVTPRGMKRIKVATDGEIAWMQTPLVFEVAAQPLLLLVPMPADQVKVE</sequence>
<evidence type="ECO:0000313" key="2">
    <source>
        <dbReference type="EMBL" id="XBP71747.1"/>
    </source>
</evidence>
<gene>
    <name evidence="2" type="ORF">ABLV49_08120</name>
</gene>
<dbReference type="SUPFAM" id="SSF111331">
    <property type="entry name" value="NAD kinase/diacylglycerol kinase-like"/>
    <property type="match status" value="1"/>
</dbReference>
<dbReference type="InterPro" id="IPR017438">
    <property type="entry name" value="ATP-NAD_kinase_N"/>
</dbReference>
<dbReference type="PROSITE" id="PS50146">
    <property type="entry name" value="DAGK"/>
    <property type="match status" value="1"/>
</dbReference>
<dbReference type="EMBL" id="CP157675">
    <property type="protein sequence ID" value="XBP71747.1"/>
    <property type="molecule type" value="Genomic_DNA"/>
</dbReference>
<proteinExistence type="predicted"/>
<accession>A0AAU7LVP4</accession>
<reference evidence="2" key="1">
    <citation type="submission" date="2024-05" db="EMBL/GenBank/DDBJ databases">
        <authorList>
            <person name="Bunk B."/>
            <person name="Swiderski J."/>
            <person name="Sproer C."/>
            <person name="Thiel V."/>
        </authorList>
    </citation>
    <scope>NUCLEOTIDE SEQUENCE</scope>
    <source>
        <strain evidence="2">DSM 17735</strain>
    </source>
</reference>
<dbReference type="Gene3D" id="3.40.50.10330">
    <property type="entry name" value="Probable inorganic polyphosphate/atp-NAD kinase, domain 1"/>
    <property type="match status" value="1"/>
</dbReference>
<dbReference type="AlphaFoldDB" id="A0AAU7LVP4"/>
<dbReference type="InterPro" id="IPR001206">
    <property type="entry name" value="Diacylglycerol_kinase_cat_dom"/>
</dbReference>
<evidence type="ECO:0000259" key="1">
    <source>
        <dbReference type="PROSITE" id="PS50146"/>
    </source>
</evidence>
<dbReference type="SMART" id="SM00046">
    <property type="entry name" value="DAGKc"/>
    <property type="match status" value="1"/>
</dbReference>
<protein>
    <submittedName>
        <fullName evidence="2">Diacylglycerol kinase family protein</fullName>
    </submittedName>
</protein>